<name>A0ABT5KS34_9BURK</name>
<dbReference type="Proteomes" id="UP001219862">
    <property type="component" value="Unassembled WGS sequence"/>
</dbReference>
<dbReference type="InterPro" id="IPR021074">
    <property type="entry name" value="Formate_DH_dsu"/>
</dbReference>
<comment type="caution">
    <text evidence="1">The sequence shown here is derived from an EMBL/GenBank/DDBJ whole genome shotgun (WGS) entry which is preliminary data.</text>
</comment>
<keyword evidence="2" id="KW-1185">Reference proteome</keyword>
<accession>A0ABT5KS34</accession>
<organism evidence="1 2">
    <name type="scientific">Roseateles koreensis</name>
    <dbReference type="NCBI Taxonomy" id="2987526"/>
    <lineage>
        <taxon>Bacteria</taxon>
        <taxon>Pseudomonadati</taxon>
        <taxon>Pseudomonadota</taxon>
        <taxon>Betaproteobacteria</taxon>
        <taxon>Burkholderiales</taxon>
        <taxon>Sphaerotilaceae</taxon>
        <taxon>Roseateles</taxon>
    </lineage>
</organism>
<proteinExistence type="predicted"/>
<evidence type="ECO:0000313" key="1">
    <source>
        <dbReference type="EMBL" id="MDC8785230.1"/>
    </source>
</evidence>
<dbReference type="EMBL" id="JAQQXS010000006">
    <property type="protein sequence ID" value="MDC8785230.1"/>
    <property type="molecule type" value="Genomic_DNA"/>
</dbReference>
<dbReference type="Pfam" id="PF11390">
    <property type="entry name" value="FdsD"/>
    <property type="match status" value="1"/>
</dbReference>
<dbReference type="RefSeq" id="WP_273596337.1">
    <property type="nucleotide sequence ID" value="NZ_JAQQXS010000006.1"/>
</dbReference>
<reference evidence="1 2" key="1">
    <citation type="submission" date="2022-10" db="EMBL/GenBank/DDBJ databases">
        <title>paucibacter sp. hw8 Genome sequencing.</title>
        <authorList>
            <person name="Park S."/>
        </authorList>
    </citation>
    <scope>NUCLEOTIDE SEQUENCE [LARGE SCALE GENOMIC DNA]</scope>
    <source>
        <strain evidence="2">hw8</strain>
    </source>
</reference>
<protein>
    <submittedName>
        <fullName evidence="1">Formate dehydrogenase subunit delta</fullName>
    </submittedName>
</protein>
<sequence length="74" mass="8431">MHIDNLIDMANRIGQFFQAMPDAAEATQGIAEHLRKFWTPTMRRELLAHLEATQAPTLLPIVREALTQHRLLLG</sequence>
<evidence type="ECO:0000313" key="2">
    <source>
        <dbReference type="Proteomes" id="UP001219862"/>
    </source>
</evidence>
<gene>
    <name evidence="1" type="ORF">PRZ01_08510</name>
</gene>